<dbReference type="MEROPS" id="S11.005"/>
<evidence type="ECO:0000256" key="9">
    <source>
        <dbReference type="ARBA" id="ARBA00022960"/>
    </source>
</evidence>
<feature type="compositionally biased region" description="Polar residues" evidence="16">
    <location>
        <begin position="43"/>
        <end position="61"/>
    </location>
</feature>
<dbReference type="GO" id="GO:0008360">
    <property type="term" value="P:regulation of cell shape"/>
    <property type="evidence" value="ECO:0007669"/>
    <property type="project" value="UniProtKB-KW"/>
</dbReference>
<dbReference type="GO" id="GO:0009002">
    <property type="term" value="F:serine-type D-Ala-D-Ala carboxypeptidase activity"/>
    <property type="evidence" value="ECO:0007669"/>
    <property type="project" value="UniProtKB-EC"/>
</dbReference>
<evidence type="ECO:0000256" key="5">
    <source>
        <dbReference type="ARBA" id="ARBA00022645"/>
    </source>
</evidence>
<evidence type="ECO:0000313" key="19">
    <source>
        <dbReference type="EMBL" id="EET58205.1"/>
    </source>
</evidence>
<keyword evidence="10" id="KW-0573">Peptidoglycan synthesis</keyword>
<dbReference type="eggNOG" id="COG1686">
    <property type="taxonomic scope" value="Bacteria"/>
</dbReference>
<sequence>MRKRKWKQRAALACSILLLPLLLQQEAPVRAQTDITQDMPVTADTSQEQDMPVATDTSQEQGVPVTADTAQEQGVQVTADTAQEQDMQATADTAQTQEAQSGGAEDTLALTSPSALLMEASSGTVLYEKDAHTRRSPASVTKIMTTLLIFEELEKGTLKLDDEVVTSAHAKSMGGSQVFLEEGEKQTVDTLLKCILVSSGNDASVAMAEHIGGTEAEFVSRMNEKAAELGMADTHFEDCCGLTDSDNHYTTAYDIALMSRELITRFPQVYDYTTIWMDTITHVTRRGSSEFGLANTNKLLRSYDGCMGLKTGSTSKALFCVSATAVRNDIELISVVMAGPDSKTRFADAAAMLNYGFGKCRLYIDDEPPELPHLSVKRGVEDTVSCHYAEEFRYLDAQGRNLDDIERKLELPEELSAPVSKESAAGRMVYLLDGREIGSVDILPDRDIAKAGYLHYLRQAWETFIMKALDSGGRENEQNQRETLPDSDAGRGEQTEEANLRRYAGGSA</sequence>
<comment type="pathway">
    <text evidence="2">Cell wall biogenesis; peptidoglycan biosynthesis.</text>
</comment>
<keyword evidence="7 17" id="KW-0732">Signal</keyword>
<feature type="domain" description="Peptidase S11 D-Ala-D-Ala carboxypeptidase A C-terminal" evidence="18">
    <location>
        <begin position="357"/>
        <end position="450"/>
    </location>
</feature>
<dbReference type="InterPro" id="IPR012907">
    <property type="entry name" value="Peptidase_S11_C"/>
</dbReference>
<dbReference type="GO" id="GO:0071555">
    <property type="term" value="P:cell wall organization"/>
    <property type="evidence" value="ECO:0007669"/>
    <property type="project" value="UniProtKB-KW"/>
</dbReference>
<evidence type="ECO:0000259" key="18">
    <source>
        <dbReference type="SMART" id="SM00936"/>
    </source>
</evidence>
<keyword evidence="5 19" id="KW-0121">Carboxypeptidase</keyword>
<feature type="signal peptide" evidence="17">
    <location>
        <begin position="1"/>
        <end position="31"/>
    </location>
</feature>
<evidence type="ECO:0000256" key="4">
    <source>
        <dbReference type="ARBA" id="ARBA00012448"/>
    </source>
</evidence>
<dbReference type="InterPro" id="IPR001967">
    <property type="entry name" value="Peptidase_S11_N"/>
</dbReference>
<dbReference type="PANTHER" id="PTHR21581">
    <property type="entry name" value="D-ALANYL-D-ALANINE CARBOXYPEPTIDASE"/>
    <property type="match status" value="1"/>
</dbReference>
<feature type="binding site" evidence="14">
    <location>
        <position position="310"/>
    </location>
    <ligand>
        <name>substrate</name>
    </ligand>
</feature>
<evidence type="ECO:0000256" key="15">
    <source>
        <dbReference type="RuleBase" id="RU004016"/>
    </source>
</evidence>
<evidence type="ECO:0000256" key="2">
    <source>
        <dbReference type="ARBA" id="ARBA00004752"/>
    </source>
</evidence>
<dbReference type="UniPathway" id="UPA00219"/>
<keyword evidence="9" id="KW-0133">Cell shape</keyword>
<gene>
    <name evidence="19" type="ORF">BRYFOR_09844</name>
</gene>
<keyword evidence="20" id="KW-1185">Reference proteome</keyword>
<keyword evidence="6" id="KW-0645">Protease</keyword>
<evidence type="ECO:0000256" key="8">
    <source>
        <dbReference type="ARBA" id="ARBA00022801"/>
    </source>
</evidence>
<comment type="function">
    <text evidence="1">Removes C-terminal D-alanyl residues from sugar-peptide cell wall precursors.</text>
</comment>
<keyword evidence="11" id="KW-0961">Cell wall biogenesis/degradation</keyword>
<evidence type="ECO:0000256" key="1">
    <source>
        <dbReference type="ARBA" id="ARBA00003217"/>
    </source>
</evidence>
<feature type="region of interest" description="Disordered" evidence="16">
    <location>
        <begin position="472"/>
        <end position="508"/>
    </location>
</feature>
<feature type="active site" description="Proton acceptor" evidence="13">
    <location>
        <position position="142"/>
    </location>
</feature>
<dbReference type="InterPro" id="IPR015956">
    <property type="entry name" value="Peniciliin-bd_prot_C_sf"/>
</dbReference>
<dbReference type="AlphaFoldDB" id="C6LME4"/>
<dbReference type="SMART" id="SM00936">
    <property type="entry name" value="PBP5_C"/>
    <property type="match status" value="1"/>
</dbReference>
<dbReference type="InterPro" id="IPR018044">
    <property type="entry name" value="Peptidase_S11"/>
</dbReference>
<evidence type="ECO:0000256" key="7">
    <source>
        <dbReference type="ARBA" id="ARBA00022729"/>
    </source>
</evidence>
<keyword evidence="8" id="KW-0378">Hydrolase</keyword>
<dbReference type="Proteomes" id="UP000005561">
    <property type="component" value="Unassembled WGS sequence"/>
</dbReference>
<feature type="compositionally biased region" description="Basic and acidic residues" evidence="16">
    <location>
        <begin position="472"/>
        <end position="500"/>
    </location>
</feature>
<dbReference type="GO" id="GO:0006508">
    <property type="term" value="P:proteolysis"/>
    <property type="evidence" value="ECO:0007669"/>
    <property type="project" value="UniProtKB-KW"/>
</dbReference>
<evidence type="ECO:0000256" key="3">
    <source>
        <dbReference type="ARBA" id="ARBA00007164"/>
    </source>
</evidence>
<evidence type="ECO:0000256" key="11">
    <source>
        <dbReference type="ARBA" id="ARBA00023316"/>
    </source>
</evidence>
<accession>C6LME4</accession>
<evidence type="ECO:0000256" key="10">
    <source>
        <dbReference type="ARBA" id="ARBA00022984"/>
    </source>
</evidence>
<dbReference type="EC" id="3.4.16.4" evidence="4"/>
<evidence type="ECO:0000256" key="6">
    <source>
        <dbReference type="ARBA" id="ARBA00022670"/>
    </source>
</evidence>
<evidence type="ECO:0000256" key="14">
    <source>
        <dbReference type="PIRSR" id="PIRSR618044-2"/>
    </source>
</evidence>
<protein>
    <recommendedName>
        <fullName evidence="4">serine-type D-Ala-D-Ala carboxypeptidase</fullName>
        <ecNumber evidence="4">3.4.16.4</ecNumber>
    </recommendedName>
</protein>
<feature type="compositionally biased region" description="Low complexity" evidence="16">
    <location>
        <begin position="86"/>
        <end position="100"/>
    </location>
</feature>
<dbReference type="PRINTS" id="PR00725">
    <property type="entry name" value="DADACBPTASE1"/>
</dbReference>
<name>C6LME4_9FIRM</name>
<organism evidence="19 20">
    <name type="scientific">Marvinbryantia formatexigens DSM 14469</name>
    <dbReference type="NCBI Taxonomy" id="478749"/>
    <lineage>
        <taxon>Bacteria</taxon>
        <taxon>Bacillati</taxon>
        <taxon>Bacillota</taxon>
        <taxon>Clostridia</taxon>
        <taxon>Lachnospirales</taxon>
        <taxon>Lachnospiraceae</taxon>
        <taxon>Marvinbryantia</taxon>
    </lineage>
</organism>
<comment type="caution">
    <text evidence="19">The sequence shown here is derived from an EMBL/GenBank/DDBJ whole genome shotgun (WGS) entry which is preliminary data.</text>
</comment>
<evidence type="ECO:0000256" key="16">
    <source>
        <dbReference type="SAM" id="MobiDB-lite"/>
    </source>
</evidence>
<feature type="region of interest" description="Disordered" evidence="16">
    <location>
        <begin position="86"/>
        <end position="105"/>
    </location>
</feature>
<dbReference type="RefSeq" id="WP_006864595.1">
    <property type="nucleotide sequence ID" value="NZ_ACCL02000042.1"/>
</dbReference>
<evidence type="ECO:0000313" key="20">
    <source>
        <dbReference type="Proteomes" id="UP000005561"/>
    </source>
</evidence>
<dbReference type="PANTHER" id="PTHR21581:SF6">
    <property type="entry name" value="TRAFFICKING PROTEIN PARTICLE COMPLEX SUBUNIT 12"/>
    <property type="match status" value="1"/>
</dbReference>
<dbReference type="EMBL" id="ACCL02000042">
    <property type="protein sequence ID" value="EET58205.1"/>
    <property type="molecule type" value="Genomic_DNA"/>
</dbReference>
<dbReference type="Pfam" id="PF00768">
    <property type="entry name" value="Peptidase_S11"/>
    <property type="match status" value="1"/>
</dbReference>
<dbReference type="STRING" id="168384.SAMN05660368_03507"/>
<feature type="region of interest" description="Disordered" evidence="16">
    <location>
        <begin position="43"/>
        <end position="64"/>
    </location>
</feature>
<dbReference type="GO" id="GO:0009252">
    <property type="term" value="P:peptidoglycan biosynthetic process"/>
    <property type="evidence" value="ECO:0007669"/>
    <property type="project" value="UniProtKB-UniPathway"/>
</dbReference>
<dbReference type="SUPFAM" id="SSF69189">
    <property type="entry name" value="Penicillin-binding protein associated domain"/>
    <property type="match status" value="1"/>
</dbReference>
<feature type="active site" description="Acyl-ester intermediate" evidence="13">
    <location>
        <position position="139"/>
    </location>
</feature>
<dbReference type="SUPFAM" id="SSF56601">
    <property type="entry name" value="beta-lactamase/transpeptidase-like"/>
    <property type="match status" value="1"/>
</dbReference>
<comment type="catalytic activity">
    <reaction evidence="12">
        <text>Preferential cleavage: (Ac)2-L-Lys-D-Ala-|-D-Ala. Also transpeptidation of peptidyl-alanyl moieties that are N-acyl substituents of D-alanine.</text>
        <dbReference type="EC" id="3.4.16.4"/>
    </reaction>
</comment>
<dbReference type="InterPro" id="IPR037167">
    <property type="entry name" value="Peptidase_S11_C_sf"/>
</dbReference>
<feature type="active site" evidence="13">
    <location>
        <position position="199"/>
    </location>
</feature>
<dbReference type="InterPro" id="IPR012338">
    <property type="entry name" value="Beta-lactam/transpept-like"/>
</dbReference>
<dbReference type="Gene3D" id="2.60.410.10">
    <property type="entry name" value="D-Ala-D-Ala carboxypeptidase, C-terminal domain"/>
    <property type="match status" value="1"/>
</dbReference>
<evidence type="ECO:0000256" key="12">
    <source>
        <dbReference type="ARBA" id="ARBA00034000"/>
    </source>
</evidence>
<evidence type="ECO:0000256" key="17">
    <source>
        <dbReference type="SAM" id="SignalP"/>
    </source>
</evidence>
<proteinExistence type="inferred from homology"/>
<reference evidence="19" key="1">
    <citation type="submission" date="2009-07" db="EMBL/GenBank/DDBJ databases">
        <authorList>
            <person name="Weinstock G."/>
            <person name="Sodergren E."/>
            <person name="Clifton S."/>
            <person name="Fulton L."/>
            <person name="Fulton B."/>
            <person name="Courtney L."/>
            <person name="Fronick C."/>
            <person name="Harrison M."/>
            <person name="Strong C."/>
            <person name="Farmer C."/>
            <person name="Delahaunty K."/>
            <person name="Markovic C."/>
            <person name="Hall O."/>
            <person name="Minx P."/>
            <person name="Tomlinson C."/>
            <person name="Mitreva M."/>
            <person name="Nelson J."/>
            <person name="Hou S."/>
            <person name="Wollam A."/>
            <person name="Pepin K.H."/>
            <person name="Johnson M."/>
            <person name="Bhonagiri V."/>
            <person name="Nash W.E."/>
            <person name="Warren W."/>
            <person name="Chinwalla A."/>
            <person name="Mardis E.R."/>
            <person name="Wilson R.K."/>
        </authorList>
    </citation>
    <scope>NUCLEOTIDE SEQUENCE [LARGE SCALE GENOMIC DNA]</scope>
    <source>
        <strain evidence="19">DSM 14469</strain>
    </source>
</reference>
<dbReference type="Gene3D" id="3.40.710.10">
    <property type="entry name" value="DD-peptidase/beta-lactamase superfamily"/>
    <property type="match status" value="1"/>
</dbReference>
<evidence type="ECO:0000256" key="13">
    <source>
        <dbReference type="PIRSR" id="PIRSR618044-1"/>
    </source>
</evidence>
<feature type="chain" id="PRO_5002968556" description="serine-type D-Ala-D-Ala carboxypeptidase" evidence="17">
    <location>
        <begin position="32"/>
        <end position="508"/>
    </location>
</feature>
<dbReference type="Pfam" id="PF07943">
    <property type="entry name" value="PBP5_C"/>
    <property type="match status" value="1"/>
</dbReference>
<comment type="similarity">
    <text evidence="3 15">Belongs to the peptidase S11 family.</text>
</comment>